<dbReference type="PROSITE" id="PS00211">
    <property type="entry name" value="ABC_TRANSPORTER_1"/>
    <property type="match status" value="1"/>
</dbReference>
<evidence type="ECO:0000313" key="9">
    <source>
        <dbReference type="Proteomes" id="UP000031368"/>
    </source>
</evidence>
<dbReference type="GO" id="GO:0098796">
    <property type="term" value="C:membrane protein complex"/>
    <property type="evidence" value="ECO:0007669"/>
    <property type="project" value="UniProtKB-ARBA"/>
</dbReference>
<protein>
    <submittedName>
        <fullName evidence="8">Lipoprotein-releasing system ATP-binding protein LolD 1</fullName>
    </submittedName>
</protein>
<keyword evidence="9" id="KW-1185">Reference proteome</keyword>
<feature type="domain" description="ABC transporter" evidence="7">
    <location>
        <begin position="7"/>
        <end position="227"/>
    </location>
</feature>
<evidence type="ECO:0000256" key="4">
    <source>
        <dbReference type="ARBA" id="ARBA00022840"/>
    </source>
</evidence>
<dbReference type="Gene3D" id="3.40.50.300">
    <property type="entry name" value="P-loop containing nucleotide triphosphate hydrolases"/>
    <property type="match status" value="1"/>
</dbReference>
<evidence type="ECO:0000256" key="3">
    <source>
        <dbReference type="ARBA" id="ARBA00022741"/>
    </source>
</evidence>
<dbReference type="InterPro" id="IPR017871">
    <property type="entry name" value="ABC_transporter-like_CS"/>
</dbReference>
<dbReference type="InterPro" id="IPR003439">
    <property type="entry name" value="ABC_transporter-like_ATP-bd"/>
</dbReference>
<accession>A0A0B4X2V2</accession>
<reference evidence="8 9" key="1">
    <citation type="submission" date="2013-11" db="EMBL/GenBank/DDBJ databases">
        <title>Complete genome sequence of Rhizobium gallicum bv. gallicum R602.</title>
        <authorList>
            <person name="Bustos P."/>
            <person name="Santamaria R.I."/>
            <person name="Lozano L."/>
            <person name="Acosta J.L."/>
            <person name="Ormeno-Orrillo E."/>
            <person name="Rogel M.A."/>
            <person name="Romero D."/>
            <person name="Cevallos M.A."/>
            <person name="Martinez-Romero E."/>
            <person name="Gonzalez V."/>
        </authorList>
    </citation>
    <scope>NUCLEOTIDE SEQUENCE [LARGE SCALE GENOMIC DNA]</scope>
    <source>
        <strain evidence="8 9">R602</strain>
    </source>
</reference>
<dbReference type="PANTHER" id="PTHR24220:SF689">
    <property type="entry name" value="LIPOPROTEIN-RELEASING SYSTEM ATP-BINDING PROTEIN LOLD"/>
    <property type="match status" value="1"/>
</dbReference>
<dbReference type="KEGG" id="rga:RGR602_CH01486"/>
<dbReference type="EMBL" id="CP006877">
    <property type="protein sequence ID" value="AJD40838.1"/>
    <property type="molecule type" value="Genomic_DNA"/>
</dbReference>
<keyword evidence="5" id="KW-1278">Translocase</keyword>
<keyword evidence="4 8" id="KW-0067">ATP-binding</keyword>
<gene>
    <name evidence="8" type="primary">lolD-1</name>
    <name evidence="8" type="ORF">RGR602_CH01486</name>
</gene>
<dbReference type="GO" id="GO:0044874">
    <property type="term" value="P:lipoprotein localization to outer membrane"/>
    <property type="evidence" value="ECO:0007669"/>
    <property type="project" value="TreeGrafter"/>
</dbReference>
<dbReference type="Pfam" id="PF00005">
    <property type="entry name" value="ABC_tran"/>
    <property type="match status" value="1"/>
</dbReference>
<keyword evidence="2" id="KW-0472">Membrane</keyword>
<dbReference type="Proteomes" id="UP000031368">
    <property type="component" value="Chromosome"/>
</dbReference>
<dbReference type="InterPro" id="IPR017911">
    <property type="entry name" value="MacB-like_ATP-bd"/>
</dbReference>
<evidence type="ECO:0000256" key="5">
    <source>
        <dbReference type="ARBA" id="ARBA00022967"/>
    </source>
</evidence>
<dbReference type="GO" id="GO:0089705">
    <property type="term" value="P:protein localization to outer membrane"/>
    <property type="evidence" value="ECO:0007669"/>
    <property type="project" value="TreeGrafter"/>
</dbReference>
<dbReference type="RefSeq" id="WP_039846709.1">
    <property type="nucleotide sequence ID" value="NZ_CP006877.1"/>
</dbReference>
<evidence type="ECO:0000259" key="7">
    <source>
        <dbReference type="PROSITE" id="PS50893"/>
    </source>
</evidence>
<dbReference type="InterPro" id="IPR015854">
    <property type="entry name" value="ABC_transpr_LolD-like"/>
</dbReference>
<evidence type="ECO:0000313" key="8">
    <source>
        <dbReference type="EMBL" id="AJD40838.1"/>
    </source>
</evidence>
<sequence>MKRNVVLKLTGVERHYGQGDTVLTILKGADFTLHSGEIVALVAPSGTGKSTLLHVAGLLEHPDGGEVTVNGQVCEGLTDEKRTAIRRSEIGFVYQFHHLLPEFSALENIMMPQMIAGLPRNEAGERAKQLLDYMRIGHRASHRPGELSGGEQQRVAIARAVANAPTVLLADEPTGNLDPETASYVFDALEALVRQSGLAALIATHNHELAGRMDRRVTISDGKVVEF</sequence>
<dbReference type="GO" id="GO:0005524">
    <property type="term" value="F:ATP binding"/>
    <property type="evidence" value="ECO:0007669"/>
    <property type="project" value="UniProtKB-KW"/>
</dbReference>
<keyword evidence="8" id="KW-0449">Lipoprotein</keyword>
<dbReference type="SMART" id="SM00382">
    <property type="entry name" value="AAA"/>
    <property type="match status" value="1"/>
</dbReference>
<dbReference type="CDD" id="cd03255">
    <property type="entry name" value="ABC_MJ0796_LolCDE_FtsE"/>
    <property type="match status" value="1"/>
</dbReference>
<dbReference type="GO" id="GO:0022857">
    <property type="term" value="F:transmembrane transporter activity"/>
    <property type="evidence" value="ECO:0007669"/>
    <property type="project" value="TreeGrafter"/>
</dbReference>
<evidence type="ECO:0000256" key="1">
    <source>
        <dbReference type="ARBA" id="ARBA00022448"/>
    </source>
</evidence>
<dbReference type="InterPro" id="IPR003593">
    <property type="entry name" value="AAA+_ATPase"/>
</dbReference>
<evidence type="ECO:0000256" key="6">
    <source>
        <dbReference type="ARBA" id="ARBA00038388"/>
    </source>
</evidence>
<dbReference type="GO" id="GO:0016887">
    <property type="term" value="F:ATP hydrolysis activity"/>
    <property type="evidence" value="ECO:0007669"/>
    <property type="project" value="InterPro"/>
</dbReference>
<dbReference type="PROSITE" id="PS50893">
    <property type="entry name" value="ABC_TRANSPORTER_2"/>
    <property type="match status" value="1"/>
</dbReference>
<keyword evidence="2" id="KW-1003">Cell membrane</keyword>
<dbReference type="AlphaFoldDB" id="A0A0B4X2V2"/>
<dbReference type="GO" id="GO:0005886">
    <property type="term" value="C:plasma membrane"/>
    <property type="evidence" value="ECO:0007669"/>
    <property type="project" value="TreeGrafter"/>
</dbReference>
<name>A0A0B4X2V2_9HYPH</name>
<comment type="similarity">
    <text evidence="6">Belongs to the ABC transporter superfamily. Macrolide exporter (TC 3.A.1.122) family.</text>
</comment>
<organism evidence="8 9">
    <name type="scientific">Rhizobium gallicum bv. gallicum R602sp</name>
    <dbReference type="NCBI Taxonomy" id="1041138"/>
    <lineage>
        <taxon>Bacteria</taxon>
        <taxon>Pseudomonadati</taxon>
        <taxon>Pseudomonadota</taxon>
        <taxon>Alphaproteobacteria</taxon>
        <taxon>Hyphomicrobiales</taxon>
        <taxon>Rhizobiaceae</taxon>
        <taxon>Rhizobium/Agrobacterium group</taxon>
        <taxon>Rhizobium</taxon>
    </lineage>
</organism>
<proteinExistence type="inferred from homology"/>
<keyword evidence="1" id="KW-0813">Transport</keyword>
<dbReference type="PANTHER" id="PTHR24220">
    <property type="entry name" value="IMPORT ATP-BINDING PROTEIN"/>
    <property type="match status" value="1"/>
</dbReference>
<keyword evidence="3" id="KW-0547">Nucleotide-binding</keyword>
<dbReference type="SUPFAM" id="SSF52540">
    <property type="entry name" value="P-loop containing nucleoside triphosphate hydrolases"/>
    <property type="match status" value="1"/>
</dbReference>
<keyword evidence="2" id="KW-0997">Cell inner membrane</keyword>
<evidence type="ECO:0000256" key="2">
    <source>
        <dbReference type="ARBA" id="ARBA00022519"/>
    </source>
</evidence>
<dbReference type="InterPro" id="IPR027417">
    <property type="entry name" value="P-loop_NTPase"/>
</dbReference>
<dbReference type="HOGENOM" id="CLU_000604_1_22_5"/>
<dbReference type="FunFam" id="3.40.50.300:FF:000032">
    <property type="entry name" value="Export ABC transporter ATP-binding protein"/>
    <property type="match status" value="1"/>
</dbReference>